<feature type="domain" description="Threonine/Serine exporter ThrE" evidence="9">
    <location>
        <begin position="5"/>
        <end position="131"/>
    </location>
</feature>
<organism evidence="11 12">
    <name type="scientific">Clostridium cadaveris</name>
    <dbReference type="NCBI Taxonomy" id="1529"/>
    <lineage>
        <taxon>Bacteria</taxon>
        <taxon>Bacillati</taxon>
        <taxon>Bacillota</taxon>
        <taxon>Clostridia</taxon>
        <taxon>Eubacteriales</taxon>
        <taxon>Clostridiaceae</taxon>
        <taxon>Clostridium</taxon>
    </lineage>
</organism>
<dbReference type="STRING" id="1529.SAMN04487885_13029"/>
<dbReference type="RefSeq" id="WP_027637651.1">
    <property type="nucleotide sequence ID" value="NZ_BAAACD010000002.1"/>
</dbReference>
<evidence type="ECO:0000256" key="8">
    <source>
        <dbReference type="SAM" id="Phobius"/>
    </source>
</evidence>
<comment type="subcellular location">
    <subcellularLocation>
        <location evidence="1">Cell membrane</location>
        <topology evidence="1">Multi-pass membrane protein</topology>
    </subcellularLocation>
</comment>
<keyword evidence="6 8" id="KW-0472">Membrane</keyword>
<keyword evidence="4 8" id="KW-0812">Transmembrane</keyword>
<evidence type="ECO:0000256" key="4">
    <source>
        <dbReference type="ARBA" id="ARBA00022692"/>
    </source>
</evidence>
<evidence type="ECO:0000313" key="12">
    <source>
        <dbReference type="Proteomes" id="UP000182135"/>
    </source>
</evidence>
<evidence type="ECO:0000313" key="10">
    <source>
        <dbReference type="EMBL" id="PWL55701.1"/>
    </source>
</evidence>
<evidence type="ECO:0000313" key="11">
    <source>
        <dbReference type="EMBL" id="SFG16664.1"/>
    </source>
</evidence>
<dbReference type="InterPro" id="IPR050539">
    <property type="entry name" value="ThrE_Dicarb/AminoAcid_Exp"/>
</dbReference>
<feature type="transmembrane region" description="Helical" evidence="8">
    <location>
        <begin position="39"/>
        <end position="64"/>
    </location>
</feature>
<dbReference type="PANTHER" id="PTHR34390">
    <property type="entry name" value="UPF0442 PROTEIN YJJB-RELATED"/>
    <property type="match status" value="1"/>
</dbReference>
<feature type="transmembrane region" description="Helical" evidence="8">
    <location>
        <begin position="116"/>
        <end position="136"/>
    </location>
</feature>
<dbReference type="EMBL" id="QAMZ01000004">
    <property type="protein sequence ID" value="PWL55701.1"/>
    <property type="molecule type" value="Genomic_DNA"/>
</dbReference>
<dbReference type="GO" id="GO:0005886">
    <property type="term" value="C:plasma membrane"/>
    <property type="evidence" value="ECO:0007669"/>
    <property type="project" value="UniProtKB-SubCell"/>
</dbReference>
<evidence type="ECO:0000256" key="6">
    <source>
        <dbReference type="ARBA" id="ARBA00023136"/>
    </source>
</evidence>
<dbReference type="Pfam" id="PF12821">
    <property type="entry name" value="ThrE_2"/>
    <property type="match status" value="1"/>
</dbReference>
<gene>
    <name evidence="10" type="ORF">DBY38_00865</name>
    <name evidence="11" type="ORF">SAMN04487885_13029</name>
</gene>
<evidence type="ECO:0000256" key="3">
    <source>
        <dbReference type="ARBA" id="ARBA00022519"/>
    </source>
</evidence>
<keyword evidence="3" id="KW-0997">Cell inner membrane</keyword>
<keyword evidence="5 8" id="KW-1133">Transmembrane helix</keyword>
<dbReference type="AlphaFoldDB" id="A0A1I2PKS3"/>
<name>A0A1I2PKS3_9CLOT</name>
<dbReference type="PANTHER" id="PTHR34390:SF1">
    <property type="entry name" value="SUCCINATE TRANSPORTER SUBUNIT YJJB-RELATED"/>
    <property type="match status" value="1"/>
</dbReference>
<keyword evidence="2" id="KW-1003">Cell membrane</keyword>
<dbReference type="InterPro" id="IPR024528">
    <property type="entry name" value="ThrE_2"/>
</dbReference>
<dbReference type="Proteomes" id="UP000182135">
    <property type="component" value="Unassembled WGS sequence"/>
</dbReference>
<evidence type="ECO:0000256" key="5">
    <source>
        <dbReference type="ARBA" id="ARBA00022989"/>
    </source>
</evidence>
<accession>A0A1I2PKS3</accession>
<dbReference type="EMBL" id="FOOE01000030">
    <property type="protein sequence ID" value="SFG16664.1"/>
    <property type="molecule type" value="Genomic_DNA"/>
</dbReference>
<sequence>MLKEVLAAAVGVLGIGVLFNVRGKNLLLSAIGGGIGWLVYKIFVGLNMSIIPALFLASICISAYSEICARKFKTPVTVFLIGSLIPLVPGGAMYYTMYAAVQGYSQKTWDMILTTLGSAAIIAFGVVVVSTFIKIIKFIKTKGSSKI</sequence>
<proteinExistence type="inferred from homology"/>
<evidence type="ECO:0000256" key="2">
    <source>
        <dbReference type="ARBA" id="ARBA00022475"/>
    </source>
</evidence>
<reference evidence="10 13" key="2">
    <citation type="submission" date="2018-03" db="EMBL/GenBank/DDBJ databases">
        <title>The uncultured portion of the human microbiome is neutrally assembled.</title>
        <authorList>
            <person name="Jeraldo P."/>
            <person name="Boardman L."/>
            <person name="White B.A."/>
            <person name="Nelson H."/>
            <person name="Goldenfeld N."/>
            <person name="Chia N."/>
        </authorList>
    </citation>
    <scope>NUCLEOTIDE SEQUENCE [LARGE SCALE GENOMIC DNA]</scope>
    <source>
        <strain evidence="10">CIM:MAG 903</strain>
    </source>
</reference>
<evidence type="ECO:0000313" key="13">
    <source>
        <dbReference type="Proteomes" id="UP000246114"/>
    </source>
</evidence>
<dbReference type="GO" id="GO:0015744">
    <property type="term" value="P:succinate transport"/>
    <property type="evidence" value="ECO:0007669"/>
    <property type="project" value="TreeGrafter"/>
</dbReference>
<evidence type="ECO:0000256" key="1">
    <source>
        <dbReference type="ARBA" id="ARBA00004651"/>
    </source>
</evidence>
<dbReference type="Proteomes" id="UP000246114">
    <property type="component" value="Unassembled WGS sequence"/>
</dbReference>
<evidence type="ECO:0000256" key="7">
    <source>
        <dbReference type="ARBA" id="ARBA00034125"/>
    </source>
</evidence>
<reference evidence="11 12" key="1">
    <citation type="submission" date="2016-10" db="EMBL/GenBank/DDBJ databases">
        <authorList>
            <person name="de Groot N.N."/>
        </authorList>
    </citation>
    <scope>NUCLEOTIDE SEQUENCE [LARGE SCALE GENOMIC DNA]</scope>
    <source>
        <strain evidence="11 12">NLAE-zl-G419</strain>
    </source>
</reference>
<dbReference type="eggNOG" id="COG3610">
    <property type="taxonomic scope" value="Bacteria"/>
</dbReference>
<keyword evidence="12" id="KW-1185">Reference proteome</keyword>
<comment type="similarity">
    <text evidence="7">Belongs to the ThrE exporter (TC 2.A.79) family.</text>
</comment>
<evidence type="ECO:0000259" key="9">
    <source>
        <dbReference type="Pfam" id="PF12821"/>
    </source>
</evidence>
<protein>
    <submittedName>
        <fullName evidence="10">Threonine/serine exporter</fullName>
    </submittedName>
</protein>
<feature type="transmembrane region" description="Helical" evidence="8">
    <location>
        <begin position="76"/>
        <end position="96"/>
    </location>
</feature>
<dbReference type="OrthoDB" id="9810047at2"/>